<protein>
    <submittedName>
        <fullName evidence="7">Similar to Saccharomyces cerevisiae YKR007W MEH1 Component of the EGO complex</fullName>
    </submittedName>
</protein>
<sequence>MGSVLSCCNKGSSEEEDSLLRAQQAGYGSNINDGDTDSYTAEQQRLQDEERIAQTRENQLREIVNSTNDKMIDISMITNSGIVIQSNDLVDHVRKFTDERSETGDSNDNYLAPVSSNLAAIMSNSASLHNNNNHNNNNNINNNYNNHTTQSSTHSRLLDDQILDDILHTGGATLSAKAVFTPLDTKIQMTKENKNNLKDTHQQIKKSLEEQLKVEPLGSLLMTF</sequence>
<dbReference type="GO" id="GO:0071986">
    <property type="term" value="C:Ragulator complex"/>
    <property type="evidence" value="ECO:0007669"/>
    <property type="project" value="InterPro"/>
</dbReference>
<dbReference type="GO" id="GO:0001919">
    <property type="term" value="P:regulation of receptor recycling"/>
    <property type="evidence" value="ECO:0007669"/>
    <property type="project" value="InterPro"/>
</dbReference>
<dbReference type="GO" id="GO:0043410">
    <property type="term" value="P:positive regulation of MAPK cascade"/>
    <property type="evidence" value="ECO:0007669"/>
    <property type="project" value="InterPro"/>
</dbReference>
<gene>
    <name evidence="7" type="ORF">KASA_0Q00858G</name>
</gene>
<name>A0A1X7QX08_9SACH</name>
<keyword evidence="5" id="KW-0449">Lipoprotein</keyword>
<dbReference type="STRING" id="1789683.A0A1X7QX08"/>
<feature type="region of interest" description="Disordered" evidence="6">
    <location>
        <begin position="15"/>
        <end position="43"/>
    </location>
</feature>
<feature type="compositionally biased region" description="Polar residues" evidence="6">
    <location>
        <begin position="26"/>
        <end position="43"/>
    </location>
</feature>
<dbReference type="EMBL" id="FXLY01000002">
    <property type="protein sequence ID" value="SMN17740.1"/>
    <property type="molecule type" value="Genomic_DNA"/>
</dbReference>
<keyword evidence="4" id="KW-0564">Palmitate</keyword>
<reference evidence="7 8" key="1">
    <citation type="submission" date="2017-04" db="EMBL/GenBank/DDBJ databases">
        <authorList>
            <person name="Afonso C.L."/>
            <person name="Miller P.J."/>
            <person name="Scott M.A."/>
            <person name="Spackman E."/>
            <person name="Goraichik I."/>
            <person name="Dimitrov K.M."/>
            <person name="Suarez D.L."/>
            <person name="Swayne D.E."/>
        </authorList>
    </citation>
    <scope>NUCLEOTIDE SEQUENCE [LARGE SCALE GENOMIC DNA]</scope>
</reference>
<feature type="compositionally biased region" description="Low complexity" evidence="6">
    <location>
        <begin position="129"/>
        <end position="147"/>
    </location>
</feature>
<dbReference type="GO" id="GO:0016197">
    <property type="term" value="P:endosomal transport"/>
    <property type="evidence" value="ECO:0007669"/>
    <property type="project" value="InterPro"/>
</dbReference>
<dbReference type="SMART" id="SM01262">
    <property type="entry name" value="LAMTOR"/>
    <property type="match status" value="1"/>
</dbReference>
<feature type="region of interest" description="Disordered" evidence="6">
    <location>
        <begin position="127"/>
        <end position="151"/>
    </location>
</feature>
<keyword evidence="2" id="KW-0519">Myristate</keyword>
<dbReference type="Pfam" id="PF15454">
    <property type="entry name" value="LAMTOR"/>
    <property type="match status" value="1"/>
</dbReference>
<evidence type="ECO:0000256" key="5">
    <source>
        <dbReference type="ARBA" id="ARBA00023288"/>
    </source>
</evidence>
<keyword evidence="8" id="KW-1185">Reference proteome</keyword>
<dbReference type="InterPro" id="IPR028209">
    <property type="entry name" value="LAMTOR1/MEH1"/>
</dbReference>
<evidence type="ECO:0000256" key="2">
    <source>
        <dbReference type="ARBA" id="ARBA00022707"/>
    </source>
</evidence>
<accession>A0A1X7QX08</accession>
<dbReference type="GO" id="GO:0071230">
    <property type="term" value="P:cellular response to amino acid stimulus"/>
    <property type="evidence" value="ECO:0007669"/>
    <property type="project" value="InterPro"/>
</dbReference>
<organism evidence="7 8">
    <name type="scientific">Maudiozyma saulgeensis</name>
    <dbReference type="NCBI Taxonomy" id="1789683"/>
    <lineage>
        <taxon>Eukaryota</taxon>
        <taxon>Fungi</taxon>
        <taxon>Dikarya</taxon>
        <taxon>Ascomycota</taxon>
        <taxon>Saccharomycotina</taxon>
        <taxon>Saccharomycetes</taxon>
        <taxon>Saccharomycetales</taxon>
        <taxon>Saccharomycetaceae</taxon>
        <taxon>Maudiozyma</taxon>
    </lineage>
</organism>
<evidence type="ECO:0000256" key="1">
    <source>
        <dbReference type="ARBA" id="ARBA00004308"/>
    </source>
</evidence>
<evidence type="ECO:0000256" key="6">
    <source>
        <dbReference type="SAM" id="MobiDB-lite"/>
    </source>
</evidence>
<dbReference type="GO" id="GO:0032008">
    <property type="term" value="P:positive regulation of TOR signaling"/>
    <property type="evidence" value="ECO:0007669"/>
    <property type="project" value="InterPro"/>
</dbReference>
<dbReference type="GO" id="GO:0045121">
    <property type="term" value="C:membrane raft"/>
    <property type="evidence" value="ECO:0007669"/>
    <property type="project" value="InterPro"/>
</dbReference>
<evidence type="ECO:0000313" key="7">
    <source>
        <dbReference type="EMBL" id="SMN17740.1"/>
    </source>
</evidence>
<dbReference type="OrthoDB" id="4067878at2759"/>
<dbReference type="Proteomes" id="UP000196158">
    <property type="component" value="Unassembled WGS sequence"/>
</dbReference>
<proteinExistence type="predicted"/>
<keyword evidence="3" id="KW-0472">Membrane</keyword>
<dbReference type="GO" id="GO:0031902">
    <property type="term" value="C:late endosome membrane"/>
    <property type="evidence" value="ECO:0007669"/>
    <property type="project" value="InterPro"/>
</dbReference>
<evidence type="ECO:0000256" key="3">
    <source>
        <dbReference type="ARBA" id="ARBA00023136"/>
    </source>
</evidence>
<evidence type="ECO:0000256" key="4">
    <source>
        <dbReference type="ARBA" id="ARBA00023139"/>
    </source>
</evidence>
<comment type="subcellular location">
    <subcellularLocation>
        <location evidence="1">Endomembrane system</location>
    </subcellularLocation>
</comment>
<evidence type="ECO:0000313" key="8">
    <source>
        <dbReference type="Proteomes" id="UP000196158"/>
    </source>
</evidence>
<dbReference type="AlphaFoldDB" id="A0A1X7QX08"/>